<dbReference type="SUPFAM" id="SSF50685">
    <property type="entry name" value="Barwin-like endoglucanases"/>
    <property type="match status" value="1"/>
</dbReference>
<dbReference type="InterPro" id="IPR036908">
    <property type="entry name" value="RlpA-like_sf"/>
</dbReference>
<feature type="region of interest" description="Disordered" evidence="2">
    <location>
        <begin position="79"/>
        <end position="159"/>
    </location>
</feature>
<feature type="compositionally biased region" description="Basic and acidic residues" evidence="2">
    <location>
        <begin position="37"/>
        <end position="48"/>
    </location>
</feature>
<evidence type="ECO:0000313" key="3">
    <source>
        <dbReference type="EMBL" id="POY69982.1"/>
    </source>
</evidence>
<comment type="caution">
    <text evidence="3">The sequence shown here is derived from an EMBL/GenBank/DDBJ whole genome shotgun (WGS) entry which is preliminary data.</text>
</comment>
<dbReference type="EMBL" id="PJQD01000156">
    <property type="protein sequence ID" value="POY69982.1"/>
    <property type="molecule type" value="Genomic_DNA"/>
</dbReference>
<protein>
    <recommendedName>
        <fullName evidence="5">Expansin-like EG45 domain-containing protein</fullName>
    </recommendedName>
</protein>
<sequence length="348" mass="36168">MPLTNPSRDLERRRVAYDSLEKERSHRVGDESNSSSKDNDSDLSRDGNEAHESFPLLCVLLLCLGAGAFVWSHRDPATTANADGTSAPAAASSTVEPKVAASQATPGPSAVESQAESSASMQDSETATPSSETTARTSSKPSTLGSSSASRATSTATEQAAPDAVFKDITLAGKFAPTDAYTVATGTLPNVPGPSSTIALDGLTTAATPAKATQAVIYVGDSTWYAAGNGGYGSCGEKLYDGQSIYFAAMSLYHWMGSPGPSPHCWTCVALESVADPSKTITAIVADSCEACEFAHIDLEQRAYFALGGTVNSGVVTVAWEFVDCPSGYSKEAISKLDGKEFKDVELS</sequence>
<feature type="compositionally biased region" description="Basic and acidic residues" evidence="2">
    <location>
        <begin position="8"/>
        <end position="30"/>
    </location>
</feature>
<gene>
    <name evidence="3" type="ORF">BMF94_7026</name>
</gene>
<dbReference type="InterPro" id="IPR051477">
    <property type="entry name" value="Expansin_CellWall"/>
</dbReference>
<dbReference type="Gene3D" id="2.40.40.10">
    <property type="entry name" value="RlpA-like domain"/>
    <property type="match status" value="1"/>
</dbReference>
<accession>A0A2S5AZL3</accession>
<evidence type="ECO:0000256" key="1">
    <source>
        <dbReference type="ARBA" id="ARBA00022729"/>
    </source>
</evidence>
<dbReference type="CDD" id="cd22191">
    <property type="entry name" value="DPBB_RlpA_EXP_N-like"/>
    <property type="match status" value="1"/>
</dbReference>
<feature type="compositionally biased region" description="Low complexity" evidence="2">
    <location>
        <begin position="109"/>
        <end position="159"/>
    </location>
</feature>
<reference evidence="3 4" key="1">
    <citation type="journal article" date="2018" name="Front. Microbiol.">
        <title>Prospects for Fungal Bioremediation of Acidic Radioactive Waste Sites: Characterization and Genome Sequence of Rhodotorula taiwanensis MD1149.</title>
        <authorList>
            <person name="Tkavc R."/>
            <person name="Matrosova V.Y."/>
            <person name="Grichenko O.E."/>
            <person name="Gostincar C."/>
            <person name="Volpe R.P."/>
            <person name="Klimenkova P."/>
            <person name="Gaidamakova E.K."/>
            <person name="Zhou C.E."/>
            <person name="Stewart B.J."/>
            <person name="Lyman M.G."/>
            <person name="Malfatti S.A."/>
            <person name="Rubinfeld B."/>
            <person name="Courtot M."/>
            <person name="Singh J."/>
            <person name="Dalgard C.L."/>
            <person name="Hamilton T."/>
            <person name="Frey K.G."/>
            <person name="Gunde-Cimerman N."/>
            <person name="Dugan L."/>
            <person name="Daly M.J."/>
        </authorList>
    </citation>
    <scope>NUCLEOTIDE SEQUENCE [LARGE SCALE GENOMIC DNA]</scope>
    <source>
        <strain evidence="3 4">MD1149</strain>
    </source>
</reference>
<keyword evidence="4" id="KW-1185">Reference proteome</keyword>
<dbReference type="AlphaFoldDB" id="A0A2S5AZL3"/>
<evidence type="ECO:0000313" key="4">
    <source>
        <dbReference type="Proteomes" id="UP000237144"/>
    </source>
</evidence>
<dbReference type="OrthoDB" id="406505at2759"/>
<name>A0A2S5AZL3_9BASI</name>
<keyword evidence="1" id="KW-0732">Signal</keyword>
<organism evidence="3 4">
    <name type="scientific">Rhodotorula taiwanensis</name>
    <dbReference type="NCBI Taxonomy" id="741276"/>
    <lineage>
        <taxon>Eukaryota</taxon>
        <taxon>Fungi</taxon>
        <taxon>Dikarya</taxon>
        <taxon>Basidiomycota</taxon>
        <taxon>Pucciniomycotina</taxon>
        <taxon>Microbotryomycetes</taxon>
        <taxon>Sporidiobolales</taxon>
        <taxon>Sporidiobolaceae</taxon>
        <taxon>Rhodotorula</taxon>
    </lineage>
</organism>
<proteinExistence type="predicted"/>
<dbReference type="PANTHER" id="PTHR31836">
    <property type="match status" value="1"/>
</dbReference>
<evidence type="ECO:0000256" key="2">
    <source>
        <dbReference type="SAM" id="MobiDB-lite"/>
    </source>
</evidence>
<dbReference type="Proteomes" id="UP000237144">
    <property type="component" value="Unassembled WGS sequence"/>
</dbReference>
<feature type="region of interest" description="Disordered" evidence="2">
    <location>
        <begin position="1"/>
        <end position="48"/>
    </location>
</feature>
<dbReference type="PANTHER" id="PTHR31836:SF21">
    <property type="entry name" value="EXPANSIN-LIKE PROTEIN 7"/>
    <property type="match status" value="1"/>
</dbReference>
<evidence type="ECO:0008006" key="5">
    <source>
        <dbReference type="Google" id="ProtNLM"/>
    </source>
</evidence>